<feature type="region of interest" description="Disordered" evidence="8">
    <location>
        <begin position="166"/>
        <end position="192"/>
    </location>
</feature>
<feature type="domain" description="Polyphosphate kinase C-terminal" evidence="12">
    <location>
        <begin position="347"/>
        <end position="512"/>
    </location>
</feature>
<dbReference type="InterPro" id="IPR003414">
    <property type="entry name" value="PP_kinase"/>
</dbReference>
<dbReference type="GO" id="GO:0005524">
    <property type="term" value="F:ATP binding"/>
    <property type="evidence" value="ECO:0007669"/>
    <property type="project" value="UniProtKB-KW"/>
</dbReference>
<evidence type="ECO:0000256" key="4">
    <source>
        <dbReference type="ARBA" id="ARBA00022777"/>
    </source>
</evidence>
<dbReference type="GO" id="GO:0046872">
    <property type="term" value="F:metal ion binding"/>
    <property type="evidence" value="ECO:0007669"/>
    <property type="project" value="UniProtKB-KW"/>
</dbReference>
<dbReference type="NCBIfam" id="TIGR03705">
    <property type="entry name" value="poly_P_kin"/>
    <property type="match status" value="1"/>
</dbReference>
<evidence type="ECO:0000256" key="2">
    <source>
        <dbReference type="ARBA" id="ARBA00022679"/>
    </source>
</evidence>
<sequence>MATEEKRYLNRELSWLEFNQRVLDEAADGEVPPLEQLKFLAITSSNLDEFYKVRVGGLQQLAHSGVAKRDPSGMTPSEQLSAIRERVAEMTRDQYGLFDSLMKLLAESRLTRVDHNNANPDQSRVLERLFSNEIYGVYTPMAVVDEAPFPRPTGGTMNLCVKLSVDPNRPFRDRPTDEPNDPAEPPSTEPQTRYAIIPFGTAGSRVITVPSDGGYSFILLEDAVRMFVERFFAGTPVVEVVAFRVTLDADLSVREDAASDLLGEMRGVLEARKESHCVRLEIEDNASEELVEFLQAGLRVDSADVLKIPGPLDLSAFFPVAEQRGFGHLRYPDWTSHPSPAIDPTRSIFETIADGDVLLYHPYESFSPVVRFIEEAAADPDVLAIKQTLYRTSRNSPIVAALALAAEAGKAVTAIVELKARFDEERNIARAEDLERAGVQVVYGVRGLKTHAKVCVVVRREPAGIRRYLHFGTGNYNEKTARIYSDASLLTCNDDLAADAISFFNAITGYSQPQQFRKLEAAPLGLRDRVRELIEAETHRARQGLKARIRVKLNAVVDPELIDALYEASTAGVKVDLNVRGVCCLRPGIPGLSENIRVVSIIDRYLEHARILQFHHGGDELFYISSADWMPRNLDRRVELLVPVERRTHRKRLSRILDLYFKENVKSRRLLSNGEYERVKSEGDPIRSQAILNDQAVERMRETEQARRTVFEPYRAAEN</sequence>
<dbReference type="AlphaFoldDB" id="A0A517QX62"/>
<dbReference type="InterPro" id="IPR025198">
    <property type="entry name" value="PPK_N_dom"/>
</dbReference>
<gene>
    <name evidence="6 13" type="primary">ppk</name>
    <name evidence="13" type="ORF">Pan189_06070</name>
</gene>
<organism evidence="13 14">
    <name type="scientific">Stratiformator vulcanicus</name>
    <dbReference type="NCBI Taxonomy" id="2527980"/>
    <lineage>
        <taxon>Bacteria</taxon>
        <taxon>Pseudomonadati</taxon>
        <taxon>Planctomycetota</taxon>
        <taxon>Planctomycetia</taxon>
        <taxon>Planctomycetales</taxon>
        <taxon>Planctomycetaceae</taxon>
        <taxon>Stratiformator</taxon>
    </lineage>
</organism>
<dbReference type="PANTHER" id="PTHR30218">
    <property type="entry name" value="POLYPHOSPHATE KINASE"/>
    <property type="match status" value="1"/>
</dbReference>
<dbReference type="Gene3D" id="1.20.58.310">
    <property type="entry name" value="Polyphosphate kinase N-terminal domain"/>
    <property type="match status" value="1"/>
</dbReference>
<evidence type="ECO:0000313" key="14">
    <source>
        <dbReference type="Proteomes" id="UP000317318"/>
    </source>
</evidence>
<dbReference type="InterPro" id="IPR024953">
    <property type="entry name" value="PP_kinase_middle"/>
</dbReference>
<dbReference type="PIRSF" id="PIRSF015589">
    <property type="entry name" value="PP_kinase"/>
    <property type="match status" value="1"/>
</dbReference>
<name>A0A517QX62_9PLAN</name>
<evidence type="ECO:0000256" key="1">
    <source>
        <dbReference type="ARBA" id="ARBA00022553"/>
    </source>
</evidence>
<comment type="catalytic activity">
    <reaction evidence="6 7">
        <text>[phosphate](n) + ATP = [phosphate](n+1) + ADP</text>
        <dbReference type="Rhea" id="RHEA:19573"/>
        <dbReference type="Rhea" id="RHEA-COMP:9859"/>
        <dbReference type="Rhea" id="RHEA-COMP:14280"/>
        <dbReference type="ChEBI" id="CHEBI:16838"/>
        <dbReference type="ChEBI" id="CHEBI:30616"/>
        <dbReference type="ChEBI" id="CHEBI:456216"/>
        <dbReference type="EC" id="2.7.4.1"/>
    </reaction>
</comment>
<dbReference type="Pfam" id="PF13089">
    <property type="entry name" value="PP_kinase_N"/>
    <property type="match status" value="1"/>
</dbReference>
<evidence type="ECO:0000256" key="5">
    <source>
        <dbReference type="ARBA" id="ARBA00022840"/>
    </source>
</evidence>
<dbReference type="EC" id="2.7.4.1" evidence="6 7"/>
<dbReference type="Pfam" id="PF13090">
    <property type="entry name" value="PP_kinase_C"/>
    <property type="match status" value="1"/>
</dbReference>
<accession>A0A517QX62</accession>
<feature type="binding site" evidence="6">
    <location>
        <position position="484"/>
    </location>
    <ligand>
        <name>ATP</name>
        <dbReference type="ChEBI" id="CHEBI:30616"/>
    </ligand>
</feature>
<dbReference type="SUPFAM" id="SSF140356">
    <property type="entry name" value="PPK N-terminal domain-like"/>
    <property type="match status" value="1"/>
</dbReference>
<feature type="binding site" evidence="6">
    <location>
        <position position="421"/>
    </location>
    <ligand>
        <name>Mg(2+)</name>
        <dbReference type="ChEBI" id="CHEBI:18420"/>
    </ligand>
</feature>
<dbReference type="InterPro" id="IPR041108">
    <property type="entry name" value="PP_kinase_C_1"/>
</dbReference>
<dbReference type="GO" id="GO:0006799">
    <property type="term" value="P:polyphosphate biosynthetic process"/>
    <property type="evidence" value="ECO:0007669"/>
    <property type="project" value="UniProtKB-UniRule"/>
</dbReference>
<feature type="domain" description="Polyphosphate kinase N-terminal" evidence="10">
    <location>
        <begin position="8"/>
        <end position="110"/>
    </location>
</feature>
<evidence type="ECO:0000256" key="3">
    <source>
        <dbReference type="ARBA" id="ARBA00022741"/>
    </source>
</evidence>
<dbReference type="InterPro" id="IPR036832">
    <property type="entry name" value="PPK_N_dom_sf"/>
</dbReference>
<dbReference type="Pfam" id="PF02503">
    <property type="entry name" value="PP_kinase"/>
    <property type="match status" value="1"/>
</dbReference>
<feature type="binding site" evidence="6">
    <location>
        <position position="608"/>
    </location>
    <ligand>
        <name>ATP</name>
        <dbReference type="ChEBI" id="CHEBI:30616"/>
    </ligand>
</feature>
<dbReference type="EMBL" id="CP036268">
    <property type="protein sequence ID" value="QDT36252.1"/>
    <property type="molecule type" value="Genomic_DNA"/>
</dbReference>
<dbReference type="GO" id="GO:0009358">
    <property type="term" value="C:polyphosphate kinase complex"/>
    <property type="evidence" value="ECO:0007669"/>
    <property type="project" value="InterPro"/>
</dbReference>
<feature type="domain" description="Polyphosphate kinase C-terminal" evidence="11">
    <location>
        <begin position="521"/>
        <end position="688"/>
    </location>
</feature>
<dbReference type="SUPFAM" id="SSF56024">
    <property type="entry name" value="Phospholipase D/nuclease"/>
    <property type="match status" value="2"/>
</dbReference>
<proteinExistence type="inferred from homology"/>
<evidence type="ECO:0000313" key="13">
    <source>
        <dbReference type="EMBL" id="QDT36252.1"/>
    </source>
</evidence>
<dbReference type="Gene3D" id="3.30.1840.10">
    <property type="entry name" value="Polyphosphate kinase middle domain"/>
    <property type="match status" value="1"/>
</dbReference>
<dbReference type="SUPFAM" id="SSF143724">
    <property type="entry name" value="PHP14-like"/>
    <property type="match status" value="1"/>
</dbReference>
<dbReference type="InterPro" id="IPR036830">
    <property type="entry name" value="PP_kinase_middle_dom_sf"/>
</dbReference>
<dbReference type="HAMAP" id="MF_00347">
    <property type="entry name" value="Polyphosphate_kinase"/>
    <property type="match status" value="1"/>
</dbReference>
<dbReference type="OrthoDB" id="9761456at2"/>
<dbReference type="RefSeq" id="WP_145362468.1">
    <property type="nucleotide sequence ID" value="NZ_CP036268.1"/>
</dbReference>
<evidence type="ECO:0000256" key="8">
    <source>
        <dbReference type="SAM" id="MobiDB-lite"/>
    </source>
</evidence>
<evidence type="ECO:0000259" key="12">
    <source>
        <dbReference type="Pfam" id="PF17941"/>
    </source>
</evidence>
<feature type="active site" description="Phosphohistidine intermediate" evidence="6">
    <location>
        <position position="451"/>
    </location>
</feature>
<evidence type="ECO:0000259" key="10">
    <source>
        <dbReference type="Pfam" id="PF13089"/>
    </source>
</evidence>
<evidence type="ECO:0000256" key="7">
    <source>
        <dbReference type="RuleBase" id="RU003800"/>
    </source>
</evidence>
<comment type="similarity">
    <text evidence="6 7">Belongs to the polyphosphate kinase 1 (PPK1) family.</text>
</comment>
<keyword evidence="1 6" id="KW-0597">Phosphoprotein</keyword>
<evidence type="ECO:0000256" key="6">
    <source>
        <dbReference type="HAMAP-Rule" id="MF_00347"/>
    </source>
</evidence>
<dbReference type="InterPro" id="IPR025200">
    <property type="entry name" value="PPK_C_dom2"/>
</dbReference>
<dbReference type="CDD" id="cd09165">
    <property type="entry name" value="PLDc_PaPPK1_C1_like"/>
    <property type="match status" value="1"/>
</dbReference>
<dbReference type="KEGG" id="svp:Pan189_06070"/>
<keyword evidence="6" id="KW-0479">Metal-binding</keyword>
<feature type="binding site" evidence="6">
    <location>
        <position position="580"/>
    </location>
    <ligand>
        <name>ATP</name>
        <dbReference type="ChEBI" id="CHEBI:30616"/>
    </ligand>
</feature>
<comment type="cofactor">
    <cofactor evidence="6">
        <name>Mg(2+)</name>
        <dbReference type="ChEBI" id="CHEBI:18420"/>
    </cofactor>
</comment>
<dbReference type="PANTHER" id="PTHR30218:SF0">
    <property type="entry name" value="POLYPHOSPHATE KINASE"/>
    <property type="match status" value="1"/>
</dbReference>
<dbReference type="NCBIfam" id="NF003921">
    <property type="entry name" value="PRK05443.2-2"/>
    <property type="match status" value="1"/>
</dbReference>
<dbReference type="Gene3D" id="3.30.870.10">
    <property type="entry name" value="Endonuclease Chain A"/>
    <property type="match status" value="2"/>
</dbReference>
<dbReference type="Pfam" id="PF17941">
    <property type="entry name" value="PP_kinase_C_1"/>
    <property type="match status" value="1"/>
</dbReference>
<keyword evidence="4 6" id="KW-0418">Kinase</keyword>
<feature type="domain" description="Polyphosphate kinase middle" evidence="9">
    <location>
        <begin position="122"/>
        <end position="318"/>
    </location>
</feature>
<evidence type="ECO:0000259" key="9">
    <source>
        <dbReference type="Pfam" id="PF02503"/>
    </source>
</evidence>
<keyword evidence="5 6" id="KW-0067">ATP-binding</keyword>
<dbReference type="Proteomes" id="UP000317318">
    <property type="component" value="Chromosome"/>
</dbReference>
<reference evidence="13 14" key="1">
    <citation type="submission" date="2019-02" db="EMBL/GenBank/DDBJ databases">
        <title>Deep-cultivation of Planctomycetes and their phenomic and genomic characterization uncovers novel biology.</title>
        <authorList>
            <person name="Wiegand S."/>
            <person name="Jogler M."/>
            <person name="Boedeker C."/>
            <person name="Pinto D."/>
            <person name="Vollmers J."/>
            <person name="Rivas-Marin E."/>
            <person name="Kohn T."/>
            <person name="Peeters S.H."/>
            <person name="Heuer A."/>
            <person name="Rast P."/>
            <person name="Oberbeckmann S."/>
            <person name="Bunk B."/>
            <person name="Jeske O."/>
            <person name="Meyerdierks A."/>
            <person name="Storesund J.E."/>
            <person name="Kallscheuer N."/>
            <person name="Luecker S."/>
            <person name="Lage O.M."/>
            <person name="Pohl T."/>
            <person name="Merkel B.J."/>
            <person name="Hornburger P."/>
            <person name="Mueller R.-W."/>
            <person name="Bruemmer F."/>
            <person name="Labrenz M."/>
            <person name="Spormann A.M."/>
            <person name="Op den Camp H."/>
            <person name="Overmann J."/>
            <person name="Amann R."/>
            <person name="Jetten M.S.M."/>
            <person name="Mascher T."/>
            <person name="Medema M.H."/>
            <person name="Devos D.P."/>
            <person name="Kaster A.-K."/>
            <person name="Ovreas L."/>
            <person name="Rohde M."/>
            <person name="Galperin M.Y."/>
            <person name="Jogler C."/>
        </authorList>
    </citation>
    <scope>NUCLEOTIDE SEQUENCE [LARGE SCALE GENOMIC DNA]</scope>
    <source>
        <strain evidence="13 14">Pan189</strain>
    </source>
</reference>
<evidence type="ECO:0000259" key="11">
    <source>
        <dbReference type="Pfam" id="PF13090"/>
    </source>
</evidence>
<dbReference type="GO" id="GO:0008976">
    <property type="term" value="F:polyphosphate kinase activity"/>
    <property type="evidence" value="ECO:0007669"/>
    <property type="project" value="UniProtKB-UniRule"/>
</dbReference>
<keyword evidence="6" id="KW-0460">Magnesium</keyword>
<comment type="function">
    <text evidence="6 7">Catalyzes the reversible transfer of the terminal phosphate of ATP to form a long-chain polyphosphate (polyP).</text>
</comment>
<protein>
    <recommendedName>
        <fullName evidence="6 7">Polyphosphate kinase</fullName>
        <ecNumber evidence="6 7">2.7.4.1</ecNumber>
    </recommendedName>
    <alternativeName>
        <fullName evidence="6">ATP-polyphosphate phosphotransferase</fullName>
    </alternativeName>
    <alternativeName>
        <fullName evidence="6">Polyphosphoric acid kinase</fullName>
    </alternativeName>
</protein>
<keyword evidence="2 6" id="KW-0808">Transferase</keyword>
<comment type="PTM">
    <text evidence="6 7">An intermediate of this reaction is the autophosphorylated ppk in which a phosphate is covalently linked to a histidine residue through a N-P bond.</text>
</comment>
<keyword evidence="14" id="KW-1185">Reference proteome</keyword>
<keyword evidence="3 6" id="KW-0547">Nucleotide-binding</keyword>
<feature type="binding site" evidence="6">
    <location>
        <position position="391"/>
    </location>
    <ligand>
        <name>Mg(2+)</name>
        <dbReference type="ChEBI" id="CHEBI:18420"/>
    </ligand>
</feature>
<feature type="binding site" evidence="6">
    <location>
        <position position="46"/>
    </location>
    <ligand>
        <name>ATP</name>
        <dbReference type="ChEBI" id="CHEBI:30616"/>
    </ligand>
</feature>
<dbReference type="CDD" id="cd09168">
    <property type="entry name" value="PLDc_PaPPK1_C2_like"/>
    <property type="match status" value="1"/>
</dbReference>